<comment type="caution">
    <text evidence="2">The sequence shown here is derived from an EMBL/GenBank/DDBJ whole genome shotgun (WGS) entry which is preliminary data.</text>
</comment>
<accession>A0A916K2B4</accession>
<protein>
    <recommendedName>
        <fullName evidence="1">Aminoglycoside phosphotransferase domain-containing protein</fullName>
    </recommendedName>
</protein>
<dbReference type="RefSeq" id="WP_218092907.1">
    <property type="nucleotide sequence ID" value="NZ_CAJVAS010000012.1"/>
</dbReference>
<feature type="domain" description="Aminoglycoside phosphotransferase" evidence="1">
    <location>
        <begin position="22"/>
        <end position="265"/>
    </location>
</feature>
<evidence type="ECO:0000259" key="1">
    <source>
        <dbReference type="Pfam" id="PF01636"/>
    </source>
</evidence>
<evidence type="ECO:0000313" key="3">
    <source>
        <dbReference type="Proteomes" id="UP000693672"/>
    </source>
</evidence>
<gene>
    <name evidence="2" type="ORF">PAESOLCIP111_03155</name>
</gene>
<dbReference type="PANTHER" id="PTHR21064:SF6">
    <property type="entry name" value="AMINOGLYCOSIDE PHOSPHOTRANSFERASE DOMAIN-CONTAINING PROTEIN"/>
    <property type="match status" value="1"/>
</dbReference>
<dbReference type="AlphaFoldDB" id="A0A916K2B4"/>
<dbReference type="GO" id="GO:0019202">
    <property type="term" value="F:amino acid kinase activity"/>
    <property type="evidence" value="ECO:0007669"/>
    <property type="project" value="TreeGrafter"/>
</dbReference>
<dbReference type="Proteomes" id="UP000693672">
    <property type="component" value="Unassembled WGS sequence"/>
</dbReference>
<evidence type="ECO:0000313" key="2">
    <source>
        <dbReference type="EMBL" id="CAG7629982.1"/>
    </source>
</evidence>
<organism evidence="2 3">
    <name type="scientific">Paenibacillus solanacearum</name>
    <dbReference type="NCBI Taxonomy" id="2048548"/>
    <lineage>
        <taxon>Bacteria</taxon>
        <taxon>Bacillati</taxon>
        <taxon>Bacillota</taxon>
        <taxon>Bacilli</taxon>
        <taxon>Bacillales</taxon>
        <taxon>Paenibacillaceae</taxon>
        <taxon>Paenibacillus</taxon>
    </lineage>
</organism>
<reference evidence="2" key="1">
    <citation type="submission" date="2021-06" db="EMBL/GenBank/DDBJ databases">
        <authorList>
            <person name="Criscuolo A."/>
        </authorList>
    </citation>
    <scope>NUCLEOTIDE SEQUENCE</scope>
    <source>
        <strain evidence="2">CIP111600</strain>
    </source>
</reference>
<dbReference type="EMBL" id="CAJVAS010000012">
    <property type="protein sequence ID" value="CAG7629982.1"/>
    <property type="molecule type" value="Genomic_DNA"/>
</dbReference>
<dbReference type="Pfam" id="PF01636">
    <property type="entry name" value="APH"/>
    <property type="match status" value="1"/>
</dbReference>
<keyword evidence="3" id="KW-1185">Reference proteome</keyword>
<dbReference type="PANTHER" id="PTHR21064">
    <property type="entry name" value="AMINOGLYCOSIDE PHOSPHOTRANSFERASE DOMAIN-CONTAINING PROTEIN-RELATED"/>
    <property type="match status" value="1"/>
</dbReference>
<dbReference type="InterPro" id="IPR002575">
    <property type="entry name" value="Aminoglycoside_PTrfase"/>
</dbReference>
<proteinExistence type="predicted"/>
<sequence length="331" mass="37852">MDDTKRVKEVLLNYSFDDPTVEFIRHNENMTYKVIDNGSEDAYLLRIHKPITKNMQGVQTTREAIRSELQYLLAWSSHSEMPVQIPVPNRNGELVSRIVIEGEEVHCSVLKWIYGDTMSKSDFANRETVSALGKRLASLHQFSQSFENDSSWIRPEYGIAWVNTMLTKLRSGETMGVITTEEFHLLEHAVLLVIDRMKGWSTGFETRGFIHADIHYSNLIRTSRGISFIDFGLSGFGYYAMDVALGALFTASELRDELLSGYVSMGSGIIDIAQLEDLMFLNISDYYAFLVSRTEKHMWIREHIPSLIQLCKALLEGNTVFYHMNQVGIRI</sequence>
<name>A0A916K2B4_9BACL</name>
<dbReference type="InterPro" id="IPR050249">
    <property type="entry name" value="Pseudomonas-type_ThrB"/>
</dbReference>